<gene>
    <name evidence="6" type="ORF">MSYG_4126</name>
</gene>
<dbReference type="InterPro" id="IPR001179">
    <property type="entry name" value="PPIase_FKBP_dom"/>
</dbReference>
<evidence type="ECO:0000313" key="6">
    <source>
        <dbReference type="EMBL" id="SHO79776.1"/>
    </source>
</evidence>
<dbReference type="EC" id="5.2.1.8" evidence="2 5"/>
<dbReference type="GO" id="GO:0003755">
    <property type="term" value="F:peptidyl-prolyl cis-trans isomerase activity"/>
    <property type="evidence" value="ECO:0007669"/>
    <property type="project" value="UniProtKB-KW"/>
</dbReference>
<dbReference type="PANTHER" id="PTHR45779">
    <property type="entry name" value="PEPTIDYLPROLYL ISOMERASE"/>
    <property type="match status" value="1"/>
</dbReference>
<dbReference type="FunFam" id="3.10.50.40:FF:000006">
    <property type="entry name" value="Peptidyl-prolyl cis-trans isomerase"/>
    <property type="match status" value="1"/>
</dbReference>
<dbReference type="InterPro" id="IPR046357">
    <property type="entry name" value="PPIase_dom_sf"/>
</dbReference>
<dbReference type="AlphaFoldDB" id="M5EE19"/>
<evidence type="ECO:0000256" key="2">
    <source>
        <dbReference type="ARBA" id="ARBA00013194"/>
    </source>
</evidence>
<dbReference type="VEuPathDB" id="FungiDB:MSYG_4126"/>
<dbReference type="SUPFAM" id="SSF54534">
    <property type="entry name" value="FKBP-like"/>
    <property type="match status" value="1"/>
</dbReference>
<organism evidence="6 7">
    <name type="scientific">Malassezia sympodialis (strain ATCC 42132)</name>
    <name type="common">Atopic eczema-associated yeast</name>
    <dbReference type="NCBI Taxonomy" id="1230383"/>
    <lineage>
        <taxon>Eukaryota</taxon>
        <taxon>Fungi</taxon>
        <taxon>Dikarya</taxon>
        <taxon>Basidiomycota</taxon>
        <taxon>Ustilaginomycotina</taxon>
        <taxon>Malasseziomycetes</taxon>
        <taxon>Malasseziales</taxon>
        <taxon>Malasseziaceae</taxon>
        <taxon>Malassezia</taxon>
    </lineage>
</organism>
<dbReference type="KEGG" id="msym:MSY001_3308"/>
<dbReference type="OMA" id="GHELLMH"/>
<comment type="catalytic activity">
    <reaction evidence="1 5">
        <text>[protein]-peptidylproline (omega=180) = [protein]-peptidylproline (omega=0)</text>
        <dbReference type="Rhea" id="RHEA:16237"/>
        <dbReference type="Rhea" id="RHEA-COMP:10747"/>
        <dbReference type="Rhea" id="RHEA-COMP:10748"/>
        <dbReference type="ChEBI" id="CHEBI:83833"/>
        <dbReference type="ChEBI" id="CHEBI:83834"/>
        <dbReference type="EC" id="5.2.1.8"/>
    </reaction>
</comment>
<evidence type="ECO:0000256" key="3">
    <source>
        <dbReference type="ARBA" id="ARBA00023110"/>
    </source>
</evidence>
<reference evidence="7" key="1">
    <citation type="journal article" date="2017" name="Nucleic Acids Res.">
        <title>Proteogenomics produces comprehensive and highly accurate protein-coding gene annotation in a complete genome assembly of Malassezia sympodialis.</title>
        <authorList>
            <person name="Zhu Y."/>
            <person name="Engstroem P.G."/>
            <person name="Tellgren-Roth C."/>
            <person name="Baudo C.D."/>
            <person name="Kennell J.C."/>
            <person name="Sun S."/>
            <person name="Billmyre R.B."/>
            <person name="Schroeder M.S."/>
            <person name="Andersson A."/>
            <person name="Holm T."/>
            <person name="Sigurgeirsson B."/>
            <person name="Wu G."/>
            <person name="Sankaranarayanan S.R."/>
            <person name="Siddharthan R."/>
            <person name="Sanyal K."/>
            <person name="Lundeberg J."/>
            <person name="Nystedt B."/>
            <person name="Boekhout T."/>
            <person name="Dawson T.L. Jr."/>
            <person name="Heitman J."/>
            <person name="Scheynius A."/>
            <person name="Lehtioe J."/>
        </authorList>
    </citation>
    <scope>NUCLEOTIDE SEQUENCE [LARGE SCALE GENOMIC DNA]</scope>
    <source>
        <strain evidence="7">ATCC 42132</strain>
    </source>
</reference>
<keyword evidence="7" id="KW-1185">Reference proteome</keyword>
<dbReference type="HOGENOM" id="CLU_013615_8_2_1"/>
<dbReference type="RefSeq" id="XP_018741788.1">
    <property type="nucleotide sequence ID" value="XM_018885204.1"/>
</dbReference>
<dbReference type="Proteomes" id="UP000186303">
    <property type="component" value="Chromosome 7"/>
</dbReference>
<evidence type="ECO:0000313" key="7">
    <source>
        <dbReference type="Proteomes" id="UP000186303"/>
    </source>
</evidence>
<name>M5EE19_MALS4</name>
<dbReference type="STRING" id="1230383.M5EE19"/>
<dbReference type="PANTHER" id="PTHR45779:SF14">
    <property type="entry name" value="PEPTIDYLPROLYL ISOMERASE"/>
    <property type="match status" value="1"/>
</dbReference>
<keyword evidence="3 5" id="KW-0697">Rotamase</keyword>
<dbReference type="Gene3D" id="3.10.50.40">
    <property type="match status" value="1"/>
</dbReference>
<dbReference type="InterPro" id="IPR044609">
    <property type="entry name" value="FKBP2/11"/>
</dbReference>
<dbReference type="PROSITE" id="PS50059">
    <property type="entry name" value="FKBP_PPIASE"/>
    <property type="match status" value="1"/>
</dbReference>
<dbReference type="OrthoDB" id="1902587at2759"/>
<dbReference type="EMBL" id="LT671827">
    <property type="protein sequence ID" value="SHO79776.1"/>
    <property type="molecule type" value="Genomic_DNA"/>
</dbReference>
<dbReference type="GO" id="GO:0005783">
    <property type="term" value="C:endoplasmic reticulum"/>
    <property type="evidence" value="ECO:0007669"/>
    <property type="project" value="TreeGrafter"/>
</dbReference>
<accession>M5EE19</accession>
<keyword evidence="4 5" id="KW-0413">Isomerase</keyword>
<evidence type="ECO:0000256" key="1">
    <source>
        <dbReference type="ARBA" id="ARBA00000971"/>
    </source>
</evidence>
<proteinExistence type="predicted"/>
<dbReference type="Pfam" id="PF00254">
    <property type="entry name" value="FKBP_C"/>
    <property type="match status" value="1"/>
</dbReference>
<evidence type="ECO:0000256" key="5">
    <source>
        <dbReference type="PROSITE-ProRule" id="PRU00277"/>
    </source>
</evidence>
<protein>
    <recommendedName>
        <fullName evidence="2 5">peptidylprolyl isomerase</fullName>
        <ecNumber evidence="2 5">5.2.1.8</ecNumber>
    </recommendedName>
</protein>
<sequence length="145" mass="15926">MHVWIVCLLALLALVQAKEPPTELRIGVKARPATCDVKSHDGHELLMHYSGYLWDGKKFDSSLDRNQPFSFTLGQGMVIQGWDRGLRDMCVGEKRKLQIPPHLGYGAAGAGGVIPPNAALVFDVELLQIRDPRTGATTGARHDEL</sequence>
<evidence type="ECO:0000256" key="4">
    <source>
        <dbReference type="ARBA" id="ARBA00023235"/>
    </source>
</evidence>